<dbReference type="Proteomes" id="UP000076510">
    <property type="component" value="Unassembled WGS sequence"/>
</dbReference>
<keyword evidence="4" id="KW-0804">Transcription</keyword>
<dbReference type="PANTHER" id="PTHR30419">
    <property type="entry name" value="HTH-TYPE TRANSCRIPTIONAL REGULATOR YBHD"/>
    <property type="match status" value="1"/>
</dbReference>
<dbReference type="PROSITE" id="PS50931">
    <property type="entry name" value="HTH_LYSR"/>
    <property type="match status" value="1"/>
</dbReference>
<dbReference type="InterPro" id="IPR000847">
    <property type="entry name" value="LysR_HTH_N"/>
</dbReference>
<reference evidence="7" key="1">
    <citation type="submission" date="2016-01" db="EMBL/GenBank/DDBJ databases">
        <title>Whole genome sequencing of Bhargavaea cecembensis T14.</title>
        <authorList>
            <person name="Hong K.W."/>
        </authorList>
    </citation>
    <scope>NUCLEOTIDE SEQUENCE [LARGE SCALE GENOMIC DNA]</scope>
    <source>
        <strain evidence="7">M19</strain>
    </source>
</reference>
<evidence type="ECO:0000256" key="3">
    <source>
        <dbReference type="ARBA" id="ARBA00023125"/>
    </source>
</evidence>
<evidence type="ECO:0000313" key="6">
    <source>
        <dbReference type="EMBL" id="KZE48039.1"/>
    </source>
</evidence>
<dbReference type="OrthoDB" id="63123at2"/>
<dbReference type="GO" id="GO:0005829">
    <property type="term" value="C:cytosol"/>
    <property type="evidence" value="ECO:0007669"/>
    <property type="project" value="TreeGrafter"/>
</dbReference>
<keyword evidence="2" id="KW-0805">Transcription regulation</keyword>
<dbReference type="GO" id="GO:0003700">
    <property type="term" value="F:DNA-binding transcription factor activity"/>
    <property type="evidence" value="ECO:0007669"/>
    <property type="project" value="InterPro"/>
</dbReference>
<protein>
    <submittedName>
        <fullName evidence="6">LysR family transcriptional regulator</fullName>
    </submittedName>
</protein>
<dbReference type="InterPro" id="IPR050950">
    <property type="entry name" value="HTH-type_LysR_regulators"/>
</dbReference>
<dbReference type="SUPFAM" id="SSF46785">
    <property type="entry name" value="Winged helix' DNA-binding domain"/>
    <property type="match status" value="1"/>
</dbReference>
<gene>
    <name evidence="6" type="ORF">AV649_20140</name>
</gene>
<dbReference type="InterPro" id="IPR036390">
    <property type="entry name" value="WH_DNA-bd_sf"/>
</dbReference>
<feature type="domain" description="HTH lysR-type" evidence="5">
    <location>
        <begin position="1"/>
        <end position="58"/>
    </location>
</feature>
<dbReference type="CDD" id="cd05466">
    <property type="entry name" value="PBP2_LTTR_substrate"/>
    <property type="match status" value="1"/>
</dbReference>
<dbReference type="Gene3D" id="3.40.190.290">
    <property type="match status" value="1"/>
</dbReference>
<evidence type="ECO:0000256" key="1">
    <source>
        <dbReference type="ARBA" id="ARBA00009437"/>
    </source>
</evidence>
<organism evidence="6 7">
    <name type="scientific">Rossellomorea marisflavi</name>
    <dbReference type="NCBI Taxonomy" id="189381"/>
    <lineage>
        <taxon>Bacteria</taxon>
        <taxon>Bacillati</taxon>
        <taxon>Bacillota</taxon>
        <taxon>Bacilli</taxon>
        <taxon>Bacillales</taxon>
        <taxon>Bacillaceae</taxon>
        <taxon>Rossellomorea</taxon>
    </lineage>
</organism>
<comment type="similarity">
    <text evidence="1">Belongs to the LysR transcriptional regulatory family.</text>
</comment>
<accession>A0A161RM46</accession>
<proteinExistence type="inferred from homology"/>
<evidence type="ECO:0000256" key="4">
    <source>
        <dbReference type="ARBA" id="ARBA00023163"/>
    </source>
</evidence>
<evidence type="ECO:0000256" key="2">
    <source>
        <dbReference type="ARBA" id="ARBA00023015"/>
    </source>
</evidence>
<dbReference type="EMBL" id="LQQY01000019">
    <property type="protein sequence ID" value="KZE48039.1"/>
    <property type="molecule type" value="Genomic_DNA"/>
</dbReference>
<comment type="caution">
    <text evidence="6">The sequence shown here is derived from an EMBL/GenBank/DDBJ whole genome shotgun (WGS) entry which is preliminary data.</text>
</comment>
<dbReference type="Pfam" id="PF00126">
    <property type="entry name" value="HTH_1"/>
    <property type="match status" value="1"/>
</dbReference>
<name>A0A161RM46_9BACI</name>
<dbReference type="RefSeq" id="WP_063191368.1">
    <property type="nucleotide sequence ID" value="NZ_CP085398.1"/>
</dbReference>
<evidence type="ECO:0000313" key="7">
    <source>
        <dbReference type="Proteomes" id="UP000076510"/>
    </source>
</evidence>
<dbReference type="Gene3D" id="1.10.10.10">
    <property type="entry name" value="Winged helix-like DNA-binding domain superfamily/Winged helix DNA-binding domain"/>
    <property type="match status" value="1"/>
</dbReference>
<evidence type="ECO:0000259" key="5">
    <source>
        <dbReference type="PROSITE" id="PS50931"/>
    </source>
</evidence>
<dbReference type="AlphaFoldDB" id="A0A161RM46"/>
<sequence length="289" mass="31894">MNSFQLKVLLQVIDSGSFTRTGDQIGLTQSGVSHIITALENELGIALLHRARTGSSLTAEGQTVIAHMREIAGHMEQIEQKVAALNGLTIGRLSIGSFPSFSARYIPTLLALFKEQFPTIDVHLYEGGYEDIRKWVQDGTVDIGFTALPVQKVDFIPLLEDPLYVVIPKGHSFFGRGTVHVEDMTGQSFIMLRSGCETLIEEAFKQHGVSPSISYDIKDNQTVISMVSKNLGISIMPNLALPEESMDLYYASLEPQLVRNIGYITRKGKAPSPLALEFMSIIDHCFPDH</sequence>
<dbReference type="InterPro" id="IPR005119">
    <property type="entry name" value="LysR_subst-bd"/>
</dbReference>
<dbReference type="Pfam" id="PF03466">
    <property type="entry name" value="LysR_substrate"/>
    <property type="match status" value="1"/>
</dbReference>
<keyword evidence="3" id="KW-0238">DNA-binding</keyword>
<dbReference type="InterPro" id="IPR036388">
    <property type="entry name" value="WH-like_DNA-bd_sf"/>
</dbReference>
<dbReference type="GO" id="GO:0003677">
    <property type="term" value="F:DNA binding"/>
    <property type="evidence" value="ECO:0007669"/>
    <property type="project" value="UniProtKB-KW"/>
</dbReference>
<dbReference type="SUPFAM" id="SSF53850">
    <property type="entry name" value="Periplasmic binding protein-like II"/>
    <property type="match status" value="1"/>
</dbReference>
<dbReference type="PANTHER" id="PTHR30419:SF28">
    <property type="entry name" value="HTH-TYPE TRANSCRIPTIONAL REGULATOR BSDA"/>
    <property type="match status" value="1"/>
</dbReference>